<dbReference type="EMBL" id="BAAAJX010000002">
    <property type="protein sequence ID" value="GAA1491959.1"/>
    <property type="molecule type" value="Genomic_DNA"/>
</dbReference>
<accession>A0ABP4JZS1</accession>
<evidence type="ECO:0000313" key="2">
    <source>
        <dbReference type="EMBL" id="GAA1491959.1"/>
    </source>
</evidence>
<sequence>MSLLVPLLIGLLGTRSATAIATRKGVRWVRPWSSWPAAAGIAIAAVLLAASGTHFREPQRTGLVAIVPEPLPAGAVVTATGLLERVLAASLVFPRSRRAGAAGAGLLLVAMFPANVVAARGVSEPSAPNTPLVRRTLLQLLLLAVCGLAARRPTAARHRTGRRTTSA</sequence>
<protein>
    <recommendedName>
        <fullName evidence="4">DoxX family protein</fullName>
    </recommendedName>
</protein>
<keyword evidence="3" id="KW-1185">Reference proteome</keyword>
<dbReference type="Proteomes" id="UP001501742">
    <property type="component" value="Unassembled WGS sequence"/>
</dbReference>
<feature type="transmembrane region" description="Helical" evidence="1">
    <location>
        <begin position="35"/>
        <end position="55"/>
    </location>
</feature>
<gene>
    <name evidence="2" type="ORF">GCM10009627_03050</name>
</gene>
<keyword evidence="1" id="KW-1133">Transmembrane helix</keyword>
<keyword evidence="1" id="KW-0472">Membrane</keyword>
<feature type="transmembrane region" description="Helical" evidence="1">
    <location>
        <begin position="132"/>
        <end position="150"/>
    </location>
</feature>
<organism evidence="2 3">
    <name type="scientific">Curtobacterium herbarum</name>
    <dbReference type="NCBI Taxonomy" id="150122"/>
    <lineage>
        <taxon>Bacteria</taxon>
        <taxon>Bacillati</taxon>
        <taxon>Actinomycetota</taxon>
        <taxon>Actinomycetes</taxon>
        <taxon>Micrococcales</taxon>
        <taxon>Microbacteriaceae</taxon>
        <taxon>Curtobacterium</taxon>
    </lineage>
</organism>
<feature type="transmembrane region" description="Helical" evidence="1">
    <location>
        <begin position="99"/>
        <end position="120"/>
    </location>
</feature>
<name>A0ABP4JZS1_9MICO</name>
<dbReference type="PANTHER" id="PTHR36974:SF1">
    <property type="entry name" value="DOXX FAMILY MEMBRANE PROTEIN"/>
    <property type="match status" value="1"/>
</dbReference>
<keyword evidence="1" id="KW-0812">Transmembrane</keyword>
<evidence type="ECO:0008006" key="4">
    <source>
        <dbReference type="Google" id="ProtNLM"/>
    </source>
</evidence>
<dbReference type="PANTHER" id="PTHR36974">
    <property type="entry name" value="MEMBRANE PROTEIN-RELATED"/>
    <property type="match status" value="1"/>
</dbReference>
<evidence type="ECO:0000313" key="3">
    <source>
        <dbReference type="Proteomes" id="UP001501742"/>
    </source>
</evidence>
<proteinExistence type="predicted"/>
<dbReference type="RefSeq" id="WP_204609250.1">
    <property type="nucleotide sequence ID" value="NZ_BAAAJX010000002.1"/>
</dbReference>
<evidence type="ECO:0000256" key="1">
    <source>
        <dbReference type="SAM" id="Phobius"/>
    </source>
</evidence>
<reference evidence="3" key="1">
    <citation type="journal article" date="2019" name="Int. J. Syst. Evol. Microbiol.">
        <title>The Global Catalogue of Microorganisms (GCM) 10K type strain sequencing project: providing services to taxonomists for standard genome sequencing and annotation.</title>
        <authorList>
            <consortium name="The Broad Institute Genomics Platform"/>
            <consortium name="The Broad Institute Genome Sequencing Center for Infectious Disease"/>
            <person name="Wu L."/>
            <person name="Ma J."/>
        </authorList>
    </citation>
    <scope>NUCLEOTIDE SEQUENCE [LARGE SCALE GENOMIC DNA]</scope>
    <source>
        <strain evidence="3">JCM 12140</strain>
    </source>
</reference>
<comment type="caution">
    <text evidence="2">The sequence shown here is derived from an EMBL/GenBank/DDBJ whole genome shotgun (WGS) entry which is preliminary data.</text>
</comment>